<dbReference type="EMBL" id="LHXW01000001">
    <property type="protein sequence ID" value="KXB00629.1"/>
    <property type="molecule type" value="Genomic_DNA"/>
</dbReference>
<comment type="caution">
    <text evidence="5">The sequence shown here is derived from an EMBL/GenBank/DDBJ whole genome shotgun (WGS) entry which is preliminary data.</text>
</comment>
<dbReference type="Gene3D" id="3.40.50.1000">
    <property type="entry name" value="HAD superfamily/HAD-like"/>
    <property type="match status" value="1"/>
</dbReference>
<evidence type="ECO:0000256" key="3">
    <source>
        <dbReference type="ARBA" id="ARBA00022801"/>
    </source>
</evidence>
<dbReference type="SUPFAM" id="SSF56784">
    <property type="entry name" value="HAD-like"/>
    <property type="match status" value="1"/>
</dbReference>
<dbReference type="Gene3D" id="3.30.70.1020">
    <property type="entry name" value="Trehalose-6-phosphate phosphatase related protein, domain 2"/>
    <property type="match status" value="1"/>
</dbReference>
<dbReference type="AlphaFoldDB" id="A0A133V2G9"/>
<dbReference type="PANTHER" id="PTHR43768:SF3">
    <property type="entry name" value="TREHALOSE 6-PHOSPHATE PHOSPHATASE"/>
    <property type="match status" value="1"/>
</dbReference>
<dbReference type="GO" id="GO:0004805">
    <property type="term" value="F:trehalose-phosphatase activity"/>
    <property type="evidence" value="ECO:0007669"/>
    <property type="project" value="UniProtKB-EC"/>
</dbReference>
<dbReference type="InterPro" id="IPR023214">
    <property type="entry name" value="HAD_sf"/>
</dbReference>
<dbReference type="NCBIfam" id="TIGR01484">
    <property type="entry name" value="HAD-SF-IIB"/>
    <property type="match status" value="1"/>
</dbReference>
<dbReference type="InterPro" id="IPR044651">
    <property type="entry name" value="OTSB-like"/>
</dbReference>
<comment type="similarity">
    <text evidence="2 4">Belongs to the trehalose phosphatase family.</text>
</comment>
<dbReference type="EC" id="3.1.3.12" evidence="4"/>
<dbReference type="InterPro" id="IPR036412">
    <property type="entry name" value="HAD-like_sf"/>
</dbReference>
<keyword evidence="4" id="KW-0460">Magnesium</keyword>
<reference evidence="5 6" key="1">
    <citation type="journal article" date="2016" name="Sci. Rep.">
        <title>Metabolic traits of an uncultured archaeal lineage -MSBL1- from brine pools of the Red Sea.</title>
        <authorList>
            <person name="Mwirichia R."/>
            <person name="Alam I."/>
            <person name="Rashid M."/>
            <person name="Vinu M."/>
            <person name="Ba-Alawi W."/>
            <person name="Anthony Kamau A."/>
            <person name="Kamanda Ngugi D."/>
            <person name="Goker M."/>
            <person name="Klenk H.P."/>
            <person name="Bajic V."/>
            <person name="Stingl U."/>
        </authorList>
    </citation>
    <scope>NUCLEOTIDE SEQUENCE [LARGE SCALE GENOMIC DNA]</scope>
    <source>
        <strain evidence="5">SCGC-AAA261C02</strain>
    </source>
</reference>
<evidence type="ECO:0000256" key="4">
    <source>
        <dbReference type="RuleBase" id="RU361117"/>
    </source>
</evidence>
<evidence type="ECO:0000256" key="1">
    <source>
        <dbReference type="ARBA" id="ARBA00005199"/>
    </source>
</evidence>
<dbReference type="InterPro" id="IPR003337">
    <property type="entry name" value="Trehalose_PPase"/>
</dbReference>
<dbReference type="GO" id="GO:0005992">
    <property type="term" value="P:trehalose biosynthetic process"/>
    <property type="evidence" value="ECO:0007669"/>
    <property type="project" value="UniProtKB-UniPathway"/>
</dbReference>
<dbReference type="PANTHER" id="PTHR43768">
    <property type="entry name" value="TREHALOSE 6-PHOSPHATE PHOSPHATASE"/>
    <property type="match status" value="1"/>
</dbReference>
<organism evidence="5 6">
    <name type="scientific">candidate division MSBL1 archaeon SCGC-AAA261C02</name>
    <dbReference type="NCBI Taxonomy" id="1698272"/>
    <lineage>
        <taxon>Archaea</taxon>
        <taxon>Methanobacteriati</taxon>
        <taxon>Methanobacteriota</taxon>
        <taxon>candidate division MSBL1</taxon>
    </lineage>
</organism>
<accession>A0A133V2G9</accession>
<keyword evidence="4" id="KW-0479">Metal-binding</keyword>
<comment type="cofactor">
    <cofactor evidence="4">
        <name>Mg(2+)</name>
        <dbReference type="ChEBI" id="CHEBI:18420"/>
    </cofactor>
</comment>
<keyword evidence="6" id="KW-1185">Reference proteome</keyword>
<dbReference type="PATRIC" id="fig|1698272.3.peg.41"/>
<evidence type="ECO:0000313" key="6">
    <source>
        <dbReference type="Proteomes" id="UP000070520"/>
    </source>
</evidence>
<comment type="function">
    <text evidence="4">Removes the phosphate from trehalose 6-phosphate to produce free trehalose.</text>
</comment>
<comment type="pathway">
    <text evidence="1 4">Glycan biosynthesis; trehalose biosynthesis.</text>
</comment>
<sequence>MELLLENLSELKDKLTQPPFIITDYDGTLTPIAKRPKDARLSQDMREILSQLAECYPVAIVSGRALENIRRTVRVNNVYYVGNHGFEISGPEMKFVKEEAEQARPIMSKLCEDIKKKVGLIKGVIIEDKGLTASIHYRLVQEEEVPKVKKIVQDSIKPYQEEGTVKALHGRKVFEIGPNIDWDKGKAILWLLESTGLENKNLPIYLGDDVTDEDAFRALKGRGWGILVSEEDRKTEAEYQLKNVGEVKTFLKHLIELSRAKTG</sequence>
<comment type="catalytic activity">
    <reaction evidence="4">
        <text>alpha,alpha-trehalose 6-phosphate + H2O = alpha,alpha-trehalose + phosphate</text>
        <dbReference type="Rhea" id="RHEA:23420"/>
        <dbReference type="ChEBI" id="CHEBI:15377"/>
        <dbReference type="ChEBI" id="CHEBI:16551"/>
        <dbReference type="ChEBI" id="CHEBI:43474"/>
        <dbReference type="ChEBI" id="CHEBI:58429"/>
        <dbReference type="EC" id="3.1.3.12"/>
    </reaction>
</comment>
<dbReference type="Proteomes" id="UP000070520">
    <property type="component" value="Unassembled WGS sequence"/>
</dbReference>
<dbReference type="NCBIfam" id="TIGR00685">
    <property type="entry name" value="T6PP"/>
    <property type="match status" value="1"/>
</dbReference>
<dbReference type="InterPro" id="IPR006379">
    <property type="entry name" value="HAD-SF_hydro_IIB"/>
</dbReference>
<gene>
    <name evidence="5" type="ORF">AKJ42_00195</name>
</gene>
<dbReference type="GO" id="GO:0046872">
    <property type="term" value="F:metal ion binding"/>
    <property type="evidence" value="ECO:0007669"/>
    <property type="project" value="UniProtKB-KW"/>
</dbReference>
<proteinExistence type="inferred from homology"/>
<dbReference type="UniPathway" id="UPA00299"/>
<evidence type="ECO:0000313" key="5">
    <source>
        <dbReference type="EMBL" id="KXB00629.1"/>
    </source>
</evidence>
<evidence type="ECO:0000256" key="2">
    <source>
        <dbReference type="ARBA" id="ARBA00008770"/>
    </source>
</evidence>
<keyword evidence="3 4" id="KW-0378">Hydrolase</keyword>
<dbReference type="Pfam" id="PF02358">
    <property type="entry name" value="Trehalose_PPase"/>
    <property type="match status" value="1"/>
</dbReference>
<name>A0A133V2G9_9EURY</name>
<protein>
    <recommendedName>
        <fullName evidence="4">Trehalose 6-phosphate phosphatase</fullName>
        <ecNumber evidence="4">3.1.3.12</ecNumber>
    </recommendedName>
</protein>